<proteinExistence type="inferred from homology"/>
<dbReference type="InterPro" id="IPR006685">
    <property type="entry name" value="MscS_channel_2nd"/>
</dbReference>
<feature type="transmembrane region" description="Helical" evidence="6">
    <location>
        <begin position="289"/>
        <end position="307"/>
    </location>
</feature>
<evidence type="ECO:0000256" key="2">
    <source>
        <dbReference type="ARBA" id="ARBA00008017"/>
    </source>
</evidence>
<sequence length="744" mass="83782">MKEKNNLLYGCVLSAILLFGIAFTVGQEQKITDTTENADGSEIVEVPKATETKEWKSVEGLRIRIGSFITQVDSLKRDQQLRQREGRMDSAFVDSVYRQLNRISSGIDKSKIDILLVEKSLLQKKSTGSIEDSLVERLATEDLLDSITYVALTDSLSVLNARLDLLKREIQIMDVAFKTASPLLTEAADSVIMDEIPLLQRRIIGNVKKNLARDQANIAYFDYSAWSSRLFLILLSGLYFYWIFRLGRRSNDEKDEINIHKNDPLWIPILKAVVFFLTLLPLVSFVVPILVLEVSYFIIFVLLLVILYEQLTPYKKRALGLTSLHYALLIIANLVIADDPWTRIFAGTMCAFGIYLIYTVGKKINVENPVAYVNIYARWAIILVYILSILSNVIGYIEFARMWGSVAAIALLQALSLRAFRDMLLHDLEKQFEVAPTDHVIKRFDLPKMRKALGRVLYVCCTIIVIVVLVNSLNINDQVSKLLDHIFNNERKMGTMTYTYGNVLLAIGVLATAHWFQKSLNSLLNDPVSYTVPVRRMTLFPLVRLLIVVVGFLIAVSIIGIGTDRLTVIIGALSVGIGLGLQNIINNFVSGIILVFEKPFKIGDYIELADKKGQVLEIGIRSSTLMTDQGARVIIPNGDLLSGRLVNWTFLNDDIRLNMELTITGAKEIEPVKSMLTQKLDAHKYVDQHIPIKVYTKSVNADNYVLAIQIGMLNVQHIERFKSEFLEDVKKELKGQEIGVASTA</sequence>
<dbReference type="SUPFAM" id="SSF50182">
    <property type="entry name" value="Sm-like ribonucleoproteins"/>
    <property type="match status" value="1"/>
</dbReference>
<accession>A0A4V5MK10</accession>
<dbReference type="SUPFAM" id="SSF82861">
    <property type="entry name" value="Mechanosensitive channel protein MscS (YggB), transmembrane region"/>
    <property type="match status" value="1"/>
</dbReference>
<evidence type="ECO:0000256" key="1">
    <source>
        <dbReference type="ARBA" id="ARBA00004141"/>
    </source>
</evidence>
<reference evidence="8 9" key="1">
    <citation type="submission" date="2019-04" db="EMBL/GenBank/DDBJ databases">
        <title>Sphingobacterium olei sp. nov., isolated from oil-contaminated soil.</title>
        <authorList>
            <person name="Liu B."/>
        </authorList>
    </citation>
    <scope>NUCLEOTIDE SEQUENCE [LARGE SCALE GENOMIC DNA]</scope>
    <source>
        <strain evidence="8 9">HAL-9</strain>
    </source>
</reference>
<dbReference type="PANTHER" id="PTHR30347:SF1">
    <property type="entry name" value="MECHANOSENSITIVE CHANNEL MSCK"/>
    <property type="match status" value="1"/>
</dbReference>
<evidence type="ECO:0000256" key="5">
    <source>
        <dbReference type="ARBA" id="ARBA00023136"/>
    </source>
</evidence>
<dbReference type="Pfam" id="PF00924">
    <property type="entry name" value="MS_channel_2nd"/>
    <property type="match status" value="1"/>
</dbReference>
<evidence type="ECO:0000256" key="4">
    <source>
        <dbReference type="ARBA" id="ARBA00022989"/>
    </source>
</evidence>
<feature type="transmembrane region" description="Helical" evidence="6">
    <location>
        <begin position="495"/>
        <end position="516"/>
    </location>
</feature>
<feature type="transmembrane region" description="Helical" evidence="6">
    <location>
        <begin position="537"/>
        <end position="562"/>
    </location>
</feature>
<dbReference type="InterPro" id="IPR010920">
    <property type="entry name" value="LSM_dom_sf"/>
</dbReference>
<feature type="transmembrane region" description="Helical" evidence="6">
    <location>
        <begin position="568"/>
        <end position="596"/>
    </location>
</feature>
<gene>
    <name evidence="8" type="ORF">FAZ15_20125</name>
</gene>
<feature type="transmembrane region" description="Helical" evidence="6">
    <location>
        <begin position="343"/>
        <end position="361"/>
    </location>
</feature>
<dbReference type="InterPro" id="IPR023408">
    <property type="entry name" value="MscS_beta-dom_sf"/>
</dbReference>
<feature type="transmembrane region" description="Helical" evidence="6">
    <location>
        <begin position="223"/>
        <end position="244"/>
    </location>
</feature>
<keyword evidence="9" id="KW-1185">Reference proteome</keyword>
<evidence type="ECO:0000256" key="6">
    <source>
        <dbReference type="SAM" id="Phobius"/>
    </source>
</evidence>
<protein>
    <submittedName>
        <fullName evidence="8">Mechanosensitive ion channel</fullName>
    </submittedName>
</protein>
<feature type="transmembrane region" description="Helical" evidence="6">
    <location>
        <begin position="452"/>
        <end position="475"/>
    </location>
</feature>
<feature type="transmembrane region" description="Helical" evidence="6">
    <location>
        <begin position="319"/>
        <end position="337"/>
    </location>
</feature>
<feature type="domain" description="Mechanosensitive ion channel MscS" evidence="7">
    <location>
        <begin position="583"/>
        <end position="649"/>
    </location>
</feature>
<name>A0A4V5MK10_9SPHI</name>
<evidence type="ECO:0000313" key="9">
    <source>
        <dbReference type="Proteomes" id="UP000306808"/>
    </source>
</evidence>
<dbReference type="RefSeq" id="WP_136903169.1">
    <property type="nucleotide sequence ID" value="NZ_SUME01000011.1"/>
</dbReference>
<dbReference type="GO" id="GO:0008381">
    <property type="term" value="F:mechanosensitive monoatomic ion channel activity"/>
    <property type="evidence" value="ECO:0007669"/>
    <property type="project" value="UniProtKB-ARBA"/>
</dbReference>
<organism evidence="8 9">
    <name type="scientific">Sphingobacterium olei</name>
    <dbReference type="NCBI Taxonomy" id="2571155"/>
    <lineage>
        <taxon>Bacteria</taxon>
        <taxon>Pseudomonadati</taxon>
        <taxon>Bacteroidota</taxon>
        <taxon>Sphingobacteriia</taxon>
        <taxon>Sphingobacteriales</taxon>
        <taxon>Sphingobacteriaceae</taxon>
        <taxon>Sphingobacterium</taxon>
    </lineage>
</organism>
<dbReference type="PANTHER" id="PTHR30347">
    <property type="entry name" value="POTASSIUM CHANNEL RELATED"/>
    <property type="match status" value="1"/>
</dbReference>
<comment type="similarity">
    <text evidence="2">Belongs to the MscS (TC 1.A.23) family.</text>
</comment>
<evidence type="ECO:0000256" key="3">
    <source>
        <dbReference type="ARBA" id="ARBA00022692"/>
    </source>
</evidence>
<comment type="caution">
    <text evidence="8">The sequence shown here is derived from an EMBL/GenBank/DDBJ whole genome shotgun (WGS) entry which is preliminary data.</text>
</comment>
<evidence type="ECO:0000259" key="7">
    <source>
        <dbReference type="Pfam" id="PF00924"/>
    </source>
</evidence>
<dbReference type="InterPro" id="IPR052702">
    <property type="entry name" value="MscS-like_channel"/>
</dbReference>
<dbReference type="Gene3D" id="2.30.30.60">
    <property type="match status" value="1"/>
</dbReference>
<dbReference type="AlphaFoldDB" id="A0A4V5MK10"/>
<dbReference type="Gene3D" id="1.10.287.1260">
    <property type="match status" value="1"/>
</dbReference>
<keyword evidence="5 6" id="KW-0472">Membrane</keyword>
<dbReference type="OrthoDB" id="9809206at2"/>
<comment type="subcellular location">
    <subcellularLocation>
        <location evidence="1">Membrane</location>
        <topology evidence="1">Multi-pass membrane protein</topology>
    </subcellularLocation>
</comment>
<dbReference type="InterPro" id="IPR011014">
    <property type="entry name" value="MscS_channel_TM-2"/>
</dbReference>
<dbReference type="Proteomes" id="UP000306808">
    <property type="component" value="Unassembled WGS sequence"/>
</dbReference>
<evidence type="ECO:0000313" key="8">
    <source>
        <dbReference type="EMBL" id="TJZ51428.1"/>
    </source>
</evidence>
<dbReference type="EMBL" id="SUME01000011">
    <property type="protein sequence ID" value="TJZ51428.1"/>
    <property type="molecule type" value="Genomic_DNA"/>
</dbReference>
<feature type="transmembrane region" description="Helical" evidence="6">
    <location>
        <begin position="265"/>
        <end position="283"/>
    </location>
</feature>
<keyword evidence="4 6" id="KW-1133">Transmembrane helix</keyword>
<keyword evidence="3 6" id="KW-0812">Transmembrane</keyword>
<feature type="transmembrane region" description="Helical" evidence="6">
    <location>
        <begin position="373"/>
        <end position="397"/>
    </location>
</feature>
<dbReference type="GO" id="GO:0016020">
    <property type="term" value="C:membrane"/>
    <property type="evidence" value="ECO:0007669"/>
    <property type="project" value="UniProtKB-SubCell"/>
</dbReference>